<dbReference type="InterPro" id="IPR020930">
    <property type="entry name" value="Ribosomal_uL5_bac-type"/>
</dbReference>
<dbReference type="EMBL" id="JACGCM010002205">
    <property type="protein sequence ID" value="KAF6143530.1"/>
    <property type="molecule type" value="Genomic_DNA"/>
</dbReference>
<dbReference type="GO" id="GO:0022625">
    <property type="term" value="C:cytosolic large ribosomal subunit"/>
    <property type="evidence" value="ECO:0007669"/>
    <property type="project" value="TreeGrafter"/>
</dbReference>
<gene>
    <name evidence="4" type="ORF">GIB67_029699</name>
</gene>
<keyword evidence="5" id="KW-1185">Reference proteome</keyword>
<dbReference type="Proteomes" id="UP000541444">
    <property type="component" value="Unassembled WGS sequence"/>
</dbReference>
<protein>
    <recommendedName>
        <fullName evidence="3">Large ribosomal subunit protein bL25 L25 domain-containing protein</fullName>
    </recommendedName>
</protein>
<dbReference type="OrthoDB" id="193674at2759"/>
<dbReference type="InterPro" id="IPR011035">
    <property type="entry name" value="Ribosomal_bL25/Gln-tRNA_synth"/>
</dbReference>
<dbReference type="Gene3D" id="2.40.240.10">
    <property type="entry name" value="Ribosomal Protein L25, Chain P"/>
    <property type="match status" value="1"/>
</dbReference>
<dbReference type="InterPro" id="IPR029751">
    <property type="entry name" value="Ribosomal_L25_dom"/>
</dbReference>
<evidence type="ECO:0000313" key="5">
    <source>
        <dbReference type="Proteomes" id="UP000541444"/>
    </source>
</evidence>
<dbReference type="PANTHER" id="PTHR33284">
    <property type="entry name" value="RIBOSOMAL PROTEIN L25/GLN-TRNA SYNTHETASE, ANTI-CODON-BINDING DOMAIN-CONTAINING PROTEIN"/>
    <property type="match status" value="1"/>
</dbReference>
<name>A0A7J7LLV9_9MAGN</name>
<feature type="domain" description="Large ribosomal subunit protein bL25 L25" evidence="3">
    <location>
        <begin position="29"/>
        <end position="133"/>
    </location>
</feature>
<dbReference type="GO" id="GO:0006412">
    <property type="term" value="P:translation"/>
    <property type="evidence" value="ECO:0007669"/>
    <property type="project" value="InterPro"/>
</dbReference>
<sequence>MGRLWQSVGNGLKRTLMVANQSQRSYHTIEAIPREYTGSKLAAKDRAQGRIPTVVSSQSIDNQYHPVARKLLLTTDTNQINSLLESLQPSFCSTMFKLDVRAGSGSLKVLESANVIPRQVHRDPETGKVLNLSLVWADEGSEQRVSVPVVFEGEGDCLGVKKDNLDEYVSEEGREGEAIFLLFFW</sequence>
<evidence type="ECO:0000256" key="2">
    <source>
        <dbReference type="ARBA" id="ARBA00023274"/>
    </source>
</evidence>
<dbReference type="CDD" id="cd00495">
    <property type="entry name" value="Ribosomal_L25_TL5_CTC"/>
    <property type="match status" value="1"/>
</dbReference>
<dbReference type="GO" id="GO:0008097">
    <property type="term" value="F:5S rRNA binding"/>
    <property type="evidence" value="ECO:0007669"/>
    <property type="project" value="TreeGrafter"/>
</dbReference>
<dbReference type="AlphaFoldDB" id="A0A7J7LLV9"/>
<dbReference type="PANTHER" id="PTHR33284:SF2">
    <property type="entry name" value="RIBOSOMAL PROTEIN L25_GLN-TRNA SYNTHETASE, ANTI-CODON-BINDING DOMAIN-CONTAINING PROTEIN"/>
    <property type="match status" value="1"/>
</dbReference>
<dbReference type="Pfam" id="PF01386">
    <property type="entry name" value="Ribosomal_L25p"/>
    <property type="match status" value="1"/>
</dbReference>
<proteinExistence type="predicted"/>
<dbReference type="InterPro" id="IPR020056">
    <property type="entry name" value="Rbsml_bL25/Gln-tRNA_synth_N"/>
</dbReference>
<keyword evidence="1" id="KW-0689">Ribosomal protein</keyword>
<evidence type="ECO:0000313" key="4">
    <source>
        <dbReference type="EMBL" id="KAF6143530.1"/>
    </source>
</evidence>
<organism evidence="4 5">
    <name type="scientific">Kingdonia uniflora</name>
    <dbReference type="NCBI Taxonomy" id="39325"/>
    <lineage>
        <taxon>Eukaryota</taxon>
        <taxon>Viridiplantae</taxon>
        <taxon>Streptophyta</taxon>
        <taxon>Embryophyta</taxon>
        <taxon>Tracheophyta</taxon>
        <taxon>Spermatophyta</taxon>
        <taxon>Magnoliopsida</taxon>
        <taxon>Ranunculales</taxon>
        <taxon>Circaeasteraceae</taxon>
        <taxon>Kingdonia</taxon>
    </lineage>
</organism>
<keyword evidence="2" id="KW-0687">Ribonucleoprotein</keyword>
<reference evidence="4 5" key="1">
    <citation type="journal article" date="2020" name="IScience">
        <title>Genome Sequencing of the Endangered Kingdonia uniflora (Circaeasteraceae, Ranunculales) Reveals Potential Mechanisms of Evolutionary Specialization.</title>
        <authorList>
            <person name="Sun Y."/>
            <person name="Deng T."/>
            <person name="Zhang A."/>
            <person name="Moore M.J."/>
            <person name="Landis J.B."/>
            <person name="Lin N."/>
            <person name="Zhang H."/>
            <person name="Zhang X."/>
            <person name="Huang J."/>
            <person name="Zhang X."/>
            <person name="Sun H."/>
            <person name="Wang H."/>
        </authorList>
    </citation>
    <scope>NUCLEOTIDE SEQUENCE [LARGE SCALE GENOMIC DNA]</scope>
    <source>
        <strain evidence="4">TB1705</strain>
        <tissue evidence="4">Leaf</tissue>
    </source>
</reference>
<dbReference type="GO" id="GO:0003735">
    <property type="term" value="F:structural constituent of ribosome"/>
    <property type="evidence" value="ECO:0007669"/>
    <property type="project" value="InterPro"/>
</dbReference>
<accession>A0A7J7LLV9</accession>
<evidence type="ECO:0000256" key="1">
    <source>
        <dbReference type="ARBA" id="ARBA00022980"/>
    </source>
</evidence>
<dbReference type="SUPFAM" id="SSF50715">
    <property type="entry name" value="Ribosomal protein L25-like"/>
    <property type="match status" value="1"/>
</dbReference>
<evidence type="ECO:0000259" key="3">
    <source>
        <dbReference type="Pfam" id="PF01386"/>
    </source>
</evidence>
<comment type="caution">
    <text evidence="4">The sequence shown here is derived from an EMBL/GenBank/DDBJ whole genome shotgun (WGS) entry which is preliminary data.</text>
</comment>